<feature type="domain" description="Cyanovirin-N" evidence="3">
    <location>
        <begin position="103"/>
        <end position="184"/>
    </location>
</feature>
<protein>
    <recommendedName>
        <fullName evidence="3">Cyanovirin-N domain-containing protein</fullName>
    </recommendedName>
</protein>
<feature type="chain" id="PRO_5046367416" description="Cyanovirin-N domain-containing protein" evidence="2">
    <location>
        <begin position="18"/>
        <end position="226"/>
    </location>
</feature>
<dbReference type="GeneID" id="300576051"/>
<dbReference type="Gene3D" id="2.30.60.10">
    <property type="entry name" value="Cyanovirin-N"/>
    <property type="match status" value="1"/>
</dbReference>
<keyword evidence="5" id="KW-1185">Reference proteome</keyword>
<dbReference type="Proteomes" id="UP001642720">
    <property type="component" value="Unassembled WGS sequence"/>
</dbReference>
<dbReference type="EMBL" id="PPTA01000005">
    <property type="protein sequence ID" value="TFB03198.1"/>
    <property type="molecule type" value="Genomic_DNA"/>
</dbReference>
<name>A0ABY2H4M5_9HYPO</name>
<comment type="caution">
    <text evidence="4">The sequence shown here is derived from an EMBL/GenBank/DDBJ whole genome shotgun (WGS) entry which is preliminary data.</text>
</comment>
<feature type="region of interest" description="Disordered" evidence="1">
    <location>
        <begin position="58"/>
        <end position="103"/>
    </location>
</feature>
<organism evidence="4 5">
    <name type="scientific">Trichoderma ghanense</name>
    <dbReference type="NCBI Taxonomy" id="65468"/>
    <lineage>
        <taxon>Eukaryota</taxon>
        <taxon>Fungi</taxon>
        <taxon>Dikarya</taxon>
        <taxon>Ascomycota</taxon>
        <taxon>Pezizomycotina</taxon>
        <taxon>Sordariomycetes</taxon>
        <taxon>Hypocreomycetidae</taxon>
        <taxon>Hypocreales</taxon>
        <taxon>Hypocreaceae</taxon>
        <taxon>Trichoderma</taxon>
    </lineage>
</organism>
<dbReference type="RefSeq" id="XP_073559399.1">
    <property type="nucleotide sequence ID" value="XM_073701601.1"/>
</dbReference>
<dbReference type="InterPro" id="IPR036673">
    <property type="entry name" value="Cyanovirin-N_sf"/>
</dbReference>
<accession>A0ABY2H4M5</accession>
<evidence type="ECO:0000313" key="4">
    <source>
        <dbReference type="EMBL" id="TFB03198.1"/>
    </source>
</evidence>
<gene>
    <name evidence="4" type="ORF">CCMA1212_004292</name>
</gene>
<evidence type="ECO:0000256" key="1">
    <source>
        <dbReference type="SAM" id="MobiDB-lite"/>
    </source>
</evidence>
<evidence type="ECO:0000256" key="2">
    <source>
        <dbReference type="SAM" id="SignalP"/>
    </source>
</evidence>
<dbReference type="Pfam" id="PF08881">
    <property type="entry name" value="CVNH"/>
    <property type="match status" value="1"/>
</dbReference>
<reference evidence="4 5" key="1">
    <citation type="submission" date="2018-01" db="EMBL/GenBank/DDBJ databases">
        <title>Genome characterization of the sugarcane-associated fungus Trichoderma ghanense CCMA-1212 and their application in lignocelulose bioconversion.</title>
        <authorList>
            <person name="Steindorff A.S."/>
            <person name="Mendes T.D."/>
            <person name="Vilela E.S.D."/>
            <person name="Rodrigues D.S."/>
            <person name="Formighieri E.F."/>
            <person name="Melo I.S."/>
            <person name="Favaro L.C.L."/>
        </authorList>
    </citation>
    <scope>NUCLEOTIDE SEQUENCE [LARGE SCALE GENOMIC DNA]</scope>
    <source>
        <strain evidence="4 5">CCMA-1212</strain>
    </source>
</reference>
<feature type="compositionally biased region" description="Low complexity" evidence="1">
    <location>
        <begin position="81"/>
        <end position="99"/>
    </location>
</feature>
<feature type="signal peptide" evidence="2">
    <location>
        <begin position="1"/>
        <end position="17"/>
    </location>
</feature>
<keyword evidence="2" id="KW-0732">Signal</keyword>
<evidence type="ECO:0000259" key="3">
    <source>
        <dbReference type="Pfam" id="PF08881"/>
    </source>
</evidence>
<sequence>MKSLSVLLLTLASAAIAAPANKHLPVVTPTPVVVRAAHLPFITRTPAALAVLPGAVIPPPPPRSQPRPPIPLPGFNRLSHNNNSTNNNNKTAPAAAPPADDGTTCEQITLGGSGKVGKTTLEGKCTNNKGEWWKTSINLNECITNVGGKLQYLPDGKFDASCRPCTIDTVPGGAEINLKCNCLDWKRVPKFTYLEMGDRVDTSGAVKLVDGRFVCGNRVGDKSPLL</sequence>
<dbReference type="InterPro" id="IPR011058">
    <property type="entry name" value="Cyanovirin-N"/>
</dbReference>
<proteinExistence type="predicted"/>
<evidence type="ECO:0000313" key="5">
    <source>
        <dbReference type="Proteomes" id="UP001642720"/>
    </source>
</evidence>
<feature type="compositionally biased region" description="Pro residues" evidence="1">
    <location>
        <begin position="58"/>
        <end position="72"/>
    </location>
</feature>
<dbReference type="SUPFAM" id="SSF51322">
    <property type="entry name" value="Cyanovirin-N"/>
    <property type="match status" value="1"/>
</dbReference>